<keyword evidence="2" id="KW-1185">Reference proteome</keyword>
<name>A0ABS8P5R9_9PSEU</name>
<reference evidence="1 2" key="1">
    <citation type="submission" date="2021-11" db="EMBL/GenBank/DDBJ databases">
        <title>Draft genome sequence of Actinomycetospora sp. SF1 isolated from the rhizosphere soil.</title>
        <authorList>
            <person name="Duangmal K."/>
            <person name="Chantavorakit T."/>
        </authorList>
    </citation>
    <scope>NUCLEOTIDE SEQUENCE [LARGE SCALE GENOMIC DNA]</scope>
    <source>
        <strain evidence="1 2">TBRC 5722</strain>
    </source>
</reference>
<dbReference type="RefSeq" id="WP_230731895.1">
    <property type="nucleotide sequence ID" value="NZ_JAJNDB010000001.1"/>
</dbReference>
<evidence type="ECO:0000313" key="1">
    <source>
        <dbReference type="EMBL" id="MCD2193598.1"/>
    </source>
</evidence>
<comment type="caution">
    <text evidence="1">The sequence shown here is derived from an EMBL/GenBank/DDBJ whole genome shotgun (WGS) entry which is preliminary data.</text>
</comment>
<dbReference type="EMBL" id="JAJNDB010000001">
    <property type="protein sequence ID" value="MCD2193598.1"/>
    <property type="molecule type" value="Genomic_DNA"/>
</dbReference>
<sequence>MPVAPTYQPAWQKKVLRREGAFVWPDPDEPEPPLVPVPDESPLPARSPHVWALRVDTVLGYGRPGYDPVCHARVFEAPPLHDDEAAPPPVVVLGGFHRAPGPALQQRGQKAAAAAQARFAPDGRRLRFALVYPGASRYHGAADAPVEVRELMFTERQRRGAWEARRRRRRAQRETRRGTTAAGLAETTVHGVTRHVLPPHPVDTDDWVFGGDHQGGALTVEVPEAHRDAVVGVAPDWGWSRPAAVWVPALLGETELSVWPAHHYTPEHVASAADAAYAAGRHDAVERHRAQESRFIDAFTDPNPGSVVVPDSVHLTPDELRSYRAGDT</sequence>
<organism evidence="1 2">
    <name type="scientific">Actinomycetospora endophytica</name>
    <dbReference type="NCBI Taxonomy" id="2291215"/>
    <lineage>
        <taxon>Bacteria</taxon>
        <taxon>Bacillati</taxon>
        <taxon>Actinomycetota</taxon>
        <taxon>Actinomycetes</taxon>
        <taxon>Pseudonocardiales</taxon>
        <taxon>Pseudonocardiaceae</taxon>
        <taxon>Actinomycetospora</taxon>
    </lineage>
</organism>
<proteinExistence type="predicted"/>
<evidence type="ECO:0000313" key="2">
    <source>
        <dbReference type="Proteomes" id="UP001199469"/>
    </source>
</evidence>
<protein>
    <submittedName>
        <fullName evidence="1">Uncharacterized protein</fullName>
    </submittedName>
</protein>
<accession>A0ABS8P5R9</accession>
<gene>
    <name evidence="1" type="ORF">LQ327_09415</name>
</gene>
<dbReference type="Proteomes" id="UP001199469">
    <property type="component" value="Unassembled WGS sequence"/>
</dbReference>